<proteinExistence type="inferred from homology"/>
<dbReference type="InterPro" id="IPR004888">
    <property type="entry name" value="Glycoside_hydrolase_63"/>
</dbReference>
<reference evidence="6" key="2">
    <citation type="submission" date="2020-09" db="EMBL/GenBank/DDBJ databases">
        <authorList>
            <person name="Sun Q."/>
            <person name="Zhou Y."/>
        </authorList>
    </citation>
    <scope>NUCLEOTIDE SEQUENCE</scope>
    <source>
        <strain evidence="6">CGMCC 1.12160</strain>
    </source>
</reference>
<feature type="domain" description="Mannosylglycerate hydrolase MGH1-like glycoside hydrolase" evidence="5">
    <location>
        <begin position="451"/>
        <end position="670"/>
    </location>
</feature>
<evidence type="ECO:0000256" key="2">
    <source>
        <dbReference type="ARBA" id="ARBA00022801"/>
    </source>
</evidence>
<feature type="compositionally biased region" description="Basic and acidic residues" evidence="4">
    <location>
        <begin position="1"/>
        <end position="20"/>
    </location>
</feature>
<dbReference type="InterPro" id="IPR012341">
    <property type="entry name" value="6hp_glycosidase-like_sf"/>
</dbReference>
<dbReference type="EMBL" id="BMEM01000001">
    <property type="protein sequence ID" value="GGF43336.1"/>
    <property type="molecule type" value="Genomic_DNA"/>
</dbReference>
<evidence type="ECO:0000259" key="5">
    <source>
        <dbReference type="Pfam" id="PF22422"/>
    </source>
</evidence>
<organism evidence="6 7">
    <name type="scientific">Ornithinimicrobium tianjinense</name>
    <dbReference type="NCBI Taxonomy" id="1195761"/>
    <lineage>
        <taxon>Bacteria</taxon>
        <taxon>Bacillati</taxon>
        <taxon>Actinomycetota</taxon>
        <taxon>Actinomycetes</taxon>
        <taxon>Micrococcales</taxon>
        <taxon>Ornithinimicrobiaceae</taxon>
        <taxon>Ornithinimicrobium</taxon>
    </lineage>
</organism>
<comment type="caution">
    <text evidence="6">The sequence shown here is derived from an EMBL/GenBank/DDBJ whole genome shotgun (WGS) entry which is preliminary data.</text>
</comment>
<protein>
    <submittedName>
        <fullName evidence="6">Glucosidase</fullName>
    </submittedName>
</protein>
<reference evidence="6" key="1">
    <citation type="journal article" date="2014" name="Int. J. Syst. Evol. Microbiol.">
        <title>Complete genome sequence of Corynebacterium casei LMG S-19264T (=DSM 44701T), isolated from a smear-ripened cheese.</title>
        <authorList>
            <consortium name="US DOE Joint Genome Institute (JGI-PGF)"/>
            <person name="Walter F."/>
            <person name="Albersmeier A."/>
            <person name="Kalinowski J."/>
            <person name="Ruckert C."/>
        </authorList>
    </citation>
    <scope>NUCLEOTIDE SEQUENCE</scope>
    <source>
        <strain evidence="6">CGMCC 1.12160</strain>
    </source>
</reference>
<gene>
    <name evidence="6" type="ORF">GCM10011366_08970</name>
</gene>
<dbReference type="InterPro" id="IPR008928">
    <property type="entry name" value="6-hairpin_glycosidase_sf"/>
</dbReference>
<dbReference type="PANTHER" id="PTHR10412">
    <property type="entry name" value="MANNOSYL-OLIGOSACCHARIDE GLUCOSIDASE"/>
    <property type="match status" value="1"/>
</dbReference>
<dbReference type="PANTHER" id="PTHR10412:SF11">
    <property type="entry name" value="MANNOSYL-OLIGOSACCHARIDE GLUCOSIDASE"/>
    <property type="match status" value="1"/>
</dbReference>
<keyword evidence="2" id="KW-0378">Hydrolase</keyword>
<feature type="compositionally biased region" description="Basic and acidic residues" evidence="4">
    <location>
        <begin position="27"/>
        <end position="39"/>
    </location>
</feature>
<dbReference type="Proteomes" id="UP000605670">
    <property type="component" value="Unassembled WGS sequence"/>
</dbReference>
<evidence type="ECO:0000256" key="4">
    <source>
        <dbReference type="SAM" id="MobiDB-lite"/>
    </source>
</evidence>
<keyword evidence="3" id="KW-0326">Glycosidase</keyword>
<dbReference type="Pfam" id="PF22422">
    <property type="entry name" value="MGH1-like_GH"/>
    <property type="match status" value="2"/>
</dbReference>
<evidence type="ECO:0000313" key="7">
    <source>
        <dbReference type="Proteomes" id="UP000605670"/>
    </source>
</evidence>
<dbReference type="GO" id="GO:0006487">
    <property type="term" value="P:protein N-linked glycosylation"/>
    <property type="evidence" value="ECO:0007669"/>
    <property type="project" value="TreeGrafter"/>
</dbReference>
<accession>A0A917BK80</accession>
<dbReference type="GO" id="GO:0004573">
    <property type="term" value="F:Glc3Man9GlcNAc2 oligosaccharide glucosidase activity"/>
    <property type="evidence" value="ECO:0007669"/>
    <property type="project" value="InterPro"/>
</dbReference>
<dbReference type="GO" id="GO:0009311">
    <property type="term" value="P:oligosaccharide metabolic process"/>
    <property type="evidence" value="ECO:0007669"/>
    <property type="project" value="InterPro"/>
</dbReference>
<dbReference type="SUPFAM" id="SSF48208">
    <property type="entry name" value="Six-hairpin glycosidases"/>
    <property type="match status" value="1"/>
</dbReference>
<feature type="domain" description="Mannosylglycerate hydrolase MGH1-like glycoside hydrolase" evidence="5">
    <location>
        <begin position="724"/>
        <end position="885"/>
    </location>
</feature>
<keyword evidence="7" id="KW-1185">Reference proteome</keyword>
<evidence type="ECO:0000313" key="6">
    <source>
        <dbReference type="EMBL" id="GGF43336.1"/>
    </source>
</evidence>
<dbReference type="AlphaFoldDB" id="A0A917BK80"/>
<sequence length="904" mass="102145">MSRVDDVTAEHPDTTLDQPREAGPATAEHRRLAESDDPKAPWRRWGPYVSGRQWGTVREDYSADGDAWAYLPFEQSHLRAYRWGEDGLAGLCDVEGFLNLGLVLWNGRDDRLKERYFGLTNPQGNHGEDVKEYWWAVEGTPTHSYARWLYRYPQAAFPYEELVRVNGERGVHDEEYELADTGVLDEDRFFDVEVVHAKGRPSDVCVEITATNHGPEAAPLHLLPHLWFRNTWSWGLDDRRPLLRQVGAPGEQVAVLAEHHELGQVLVQAEGAPEVLFCDNETNLAAVYGDDALPADYTAYPKDAVNRAVVHGQTDACNPERRGTKMAFWWRFEAVPPGESVTVRLRLTELSGRPDPSTGFGEVLARRAAECEEFYAAVLPEGTDPEDALIARRAFAGLQWGKQLYLYDVTRWLEGDPGQPPPPAERLQGRNRHWTHVNLAEVISMPDEWEYPWFATWDLAFHCVPLAHVDPWFAKYQLLLMCREWAMNPNGQLAAYEWNFSDVNPPVHPWAAWQVYAIDGNRDRDFLQRIVLKMLLNFPWWVNRKDPEGSNIFEGGFLGMDNVGLFDRSETLPDGQRLEQADATAWMGMFCLRMLRMSMELAREDPAWDEVATKFLVHFLAIAQAMEDVGTGHISLWDAEDEFFHDVLVDEQGHTFRMPVRSMVGLLPLTGVSLVPNWVAHELPDLTDFFDGWTRRRPELADALLHTNHRGYSLRTLSMCDKGQWYAVVRHLLDEGEFLSPHGIRSLSAAHREGVEIDLHGKHMSLQYVPGESDSGMFGGNSNWRGPVWMPVNALLVDALRSYGRAAGAGQTVEMPTGSGRRVSLEQVADEIEDRLVGIFRPGPDGRRPSTPRHHPAGPLWDAHPTFSEYFHGDTGAGLGAAHQTGWTALVAHFVCARGGLPNR</sequence>
<comment type="similarity">
    <text evidence="1">Belongs to the glycosyl hydrolase 63 family.</text>
</comment>
<name>A0A917BK80_9MICO</name>
<evidence type="ECO:0000256" key="1">
    <source>
        <dbReference type="ARBA" id="ARBA00010833"/>
    </source>
</evidence>
<dbReference type="Gene3D" id="1.50.10.10">
    <property type="match status" value="1"/>
</dbReference>
<dbReference type="InterPro" id="IPR054491">
    <property type="entry name" value="MGH1-like_GH"/>
</dbReference>
<evidence type="ECO:0000256" key="3">
    <source>
        <dbReference type="ARBA" id="ARBA00023295"/>
    </source>
</evidence>
<feature type="region of interest" description="Disordered" evidence="4">
    <location>
        <begin position="1"/>
        <end position="39"/>
    </location>
</feature>